<dbReference type="Pfam" id="PF03483">
    <property type="entry name" value="B3_4"/>
    <property type="match status" value="1"/>
</dbReference>
<organism evidence="5 6">
    <name type="scientific">Candidatus Ureaplasma intestinipullorum</name>
    <dbReference type="NCBI Taxonomy" id="2838770"/>
    <lineage>
        <taxon>Bacteria</taxon>
        <taxon>Bacillati</taxon>
        <taxon>Mycoplasmatota</taxon>
        <taxon>Mycoplasmoidales</taxon>
        <taxon>Mycoplasmoidaceae</taxon>
        <taxon>Ureaplasma</taxon>
    </lineage>
</organism>
<dbReference type="CDD" id="cd02796">
    <property type="entry name" value="tRNA_bind_bactPheRS"/>
    <property type="match status" value="1"/>
</dbReference>
<dbReference type="GO" id="GO:0004826">
    <property type="term" value="F:phenylalanine-tRNA ligase activity"/>
    <property type="evidence" value="ECO:0007669"/>
    <property type="project" value="InterPro"/>
</dbReference>
<evidence type="ECO:0000256" key="3">
    <source>
        <dbReference type="PROSITE-ProRule" id="PRU00209"/>
    </source>
</evidence>
<protein>
    <recommendedName>
        <fullName evidence="4">tRNA-binding domain-containing protein</fullName>
    </recommendedName>
</protein>
<dbReference type="Gene3D" id="3.50.40.10">
    <property type="entry name" value="Phenylalanyl-trna Synthetase, Chain B, domain 3"/>
    <property type="match status" value="1"/>
</dbReference>
<gene>
    <name evidence="5" type="ORF">H9897_02185</name>
</gene>
<feature type="non-terminal residue" evidence="5">
    <location>
        <position position="451"/>
    </location>
</feature>
<keyword evidence="1 3" id="KW-0820">tRNA-binding</keyword>
<dbReference type="Gene3D" id="2.40.50.140">
    <property type="entry name" value="Nucleic acid-binding proteins"/>
    <property type="match status" value="1"/>
</dbReference>
<dbReference type="InterPro" id="IPR020825">
    <property type="entry name" value="Phe-tRNA_synthase-like_B3/B4"/>
</dbReference>
<keyword evidence="2 3" id="KW-0694">RNA-binding</keyword>
<name>A0A9E2KWU5_9BACT</name>
<dbReference type="InterPro" id="IPR012340">
    <property type="entry name" value="NA-bd_OB-fold"/>
</dbReference>
<accession>A0A9E2KWU5</accession>
<dbReference type="SMART" id="SM00873">
    <property type="entry name" value="B3_4"/>
    <property type="match status" value="1"/>
</dbReference>
<dbReference type="AlphaFoldDB" id="A0A9E2KWU5"/>
<feature type="domain" description="TRNA-binding" evidence="4">
    <location>
        <begin position="41"/>
        <end position="150"/>
    </location>
</feature>
<dbReference type="Proteomes" id="UP000824247">
    <property type="component" value="Unassembled WGS sequence"/>
</dbReference>
<reference evidence="5" key="2">
    <citation type="submission" date="2021-04" db="EMBL/GenBank/DDBJ databases">
        <authorList>
            <person name="Gilroy R."/>
        </authorList>
    </citation>
    <scope>NUCLEOTIDE SEQUENCE</scope>
    <source>
        <strain evidence="5">A5-1222</strain>
    </source>
</reference>
<dbReference type="Gene3D" id="3.30.56.10">
    <property type="match status" value="1"/>
</dbReference>
<dbReference type="GO" id="GO:0000049">
    <property type="term" value="F:tRNA binding"/>
    <property type="evidence" value="ECO:0007669"/>
    <property type="project" value="UniProtKB-UniRule"/>
</dbReference>
<dbReference type="SUPFAM" id="SSF56037">
    <property type="entry name" value="PheT/TilS domain"/>
    <property type="match status" value="1"/>
</dbReference>
<dbReference type="EMBL" id="JAHLFM010000031">
    <property type="protein sequence ID" value="MBU3830940.1"/>
    <property type="molecule type" value="Genomic_DNA"/>
</dbReference>
<sequence>MFLSRYLLNKINDKFTNLTNEELQIGLNAIGIEVEQIFDNLKLNKGLELVKILDIEKHPDSDHLNICTIQRVDSIVKIVCGAKNLQKDVFAILAPINYELPNGIVIKERKIRGVVSQGMLCGYNELNPYVEDFLSKYDQETIIMAGLDEEVNQENFYEYFNLNDVIFELSIPSNRNELNGIYFIAFELNAYFNFQTPLISIENIIVSDSKIKIISEAKELKAYGLLEFYCEPHNFKLDWSFKKYLINSGIHSTNSIVDIGNFITLLFATPTHMFDADKVDDIRIKELNDEIQIQALDNKEYKLNKSTIIAESENKIVSAIGLIGTKEFAVSEDTTHFYMEFANINNSAFIKYAKSNLISSNSKSLFLKSLSTNVNLIAMLIAFNKILPKYSYIKNIKCLKTIDFIPSNSISFDFDEINNILGVNLSKDEIVNILGYTGNKIENNKLYFPYY</sequence>
<evidence type="ECO:0000259" key="4">
    <source>
        <dbReference type="PROSITE" id="PS50886"/>
    </source>
</evidence>
<evidence type="ECO:0000256" key="1">
    <source>
        <dbReference type="ARBA" id="ARBA00022555"/>
    </source>
</evidence>
<dbReference type="InterPro" id="IPR005146">
    <property type="entry name" value="B3/B4_tRNA-bd"/>
</dbReference>
<dbReference type="Pfam" id="PF01588">
    <property type="entry name" value="tRNA_bind"/>
    <property type="match status" value="1"/>
</dbReference>
<dbReference type="PROSITE" id="PS50886">
    <property type="entry name" value="TRBD"/>
    <property type="match status" value="1"/>
</dbReference>
<dbReference type="SUPFAM" id="SSF50249">
    <property type="entry name" value="Nucleic acid-binding proteins"/>
    <property type="match status" value="1"/>
</dbReference>
<dbReference type="InterPro" id="IPR002547">
    <property type="entry name" value="tRNA-bd_dom"/>
</dbReference>
<dbReference type="InterPro" id="IPR033714">
    <property type="entry name" value="tRNA_bind_bactPheRS"/>
</dbReference>
<comment type="caution">
    <text evidence="5">The sequence shown here is derived from an EMBL/GenBank/DDBJ whole genome shotgun (WGS) entry which is preliminary data.</text>
</comment>
<reference evidence="5" key="1">
    <citation type="journal article" date="2021" name="PeerJ">
        <title>Extensive microbial diversity within the chicken gut microbiome revealed by metagenomics and culture.</title>
        <authorList>
            <person name="Gilroy R."/>
            <person name="Ravi A."/>
            <person name="Getino M."/>
            <person name="Pursley I."/>
            <person name="Horton D.L."/>
            <person name="Alikhan N.F."/>
            <person name="Baker D."/>
            <person name="Gharbi K."/>
            <person name="Hall N."/>
            <person name="Watson M."/>
            <person name="Adriaenssens E.M."/>
            <person name="Foster-Nyarko E."/>
            <person name="Jarju S."/>
            <person name="Secka A."/>
            <person name="Antonio M."/>
            <person name="Oren A."/>
            <person name="Chaudhuri R.R."/>
            <person name="La Ragione R."/>
            <person name="Hildebrand F."/>
            <person name="Pallen M.J."/>
        </authorList>
    </citation>
    <scope>NUCLEOTIDE SEQUENCE</scope>
    <source>
        <strain evidence="5">A5-1222</strain>
    </source>
</reference>
<proteinExistence type="predicted"/>
<evidence type="ECO:0000256" key="2">
    <source>
        <dbReference type="ARBA" id="ARBA00022884"/>
    </source>
</evidence>
<evidence type="ECO:0000313" key="5">
    <source>
        <dbReference type="EMBL" id="MBU3830940.1"/>
    </source>
</evidence>
<evidence type="ECO:0000313" key="6">
    <source>
        <dbReference type="Proteomes" id="UP000824247"/>
    </source>
</evidence>